<evidence type="ECO:0000313" key="1">
    <source>
        <dbReference type="EMBL" id="CAG5092452.1"/>
    </source>
</evidence>
<name>S6D2X8_COTCN</name>
<protein>
    <submittedName>
        <fullName evidence="1">Cc_single_3.1b</fullName>
    </submittedName>
</protein>
<organism evidence="2">
    <name type="scientific">Cotesia congregata</name>
    <name type="common">Parasitoid wasp</name>
    <name type="synonym">Apanteles congregatus</name>
    <dbReference type="NCBI Taxonomy" id="51543"/>
    <lineage>
        <taxon>Eukaryota</taxon>
        <taxon>Metazoa</taxon>
        <taxon>Ecdysozoa</taxon>
        <taxon>Arthropoda</taxon>
        <taxon>Hexapoda</taxon>
        <taxon>Insecta</taxon>
        <taxon>Pterygota</taxon>
        <taxon>Neoptera</taxon>
        <taxon>Endopterygota</taxon>
        <taxon>Hymenoptera</taxon>
        <taxon>Apocrita</taxon>
        <taxon>Ichneumonoidea</taxon>
        <taxon>Braconidae</taxon>
        <taxon>Microgastrinae</taxon>
        <taxon>Cotesia</taxon>
    </lineage>
</organism>
<sequence>MFAYKCLEIHRKEFNLSQGNNFEKFNFLDLISIKKVTQTSMAKLVNNTRKLWYDVPLFYHKSFILYIELGGAVVVVELDIDLVRGCSWRGGTLKYKKKSFQLAAATSRISSPVYQTLQYFFLTIQELQNRGLKKILFHGRQLILLYKKYLFRRVRLIDRELPSFNLLRTIGLFQ</sequence>
<reference evidence="2" key="1">
    <citation type="journal article" date="2013" name="Philos. Trans. R. Soc. Lond., B, Biol. Sci.">
        <title>Functional endogenous viral elements in the genome of the parasitoid wasp Cotesia congregata: insights into the evolutionary dynamics of bracoviruses.</title>
        <authorList>
            <person name="Bezier A."/>
            <person name="Louis F."/>
            <person name="Jancek S."/>
            <person name="Periquet G."/>
            <person name="Theze J."/>
            <person name="Gyapay G."/>
            <person name="Musset K."/>
            <person name="Lesobre J."/>
            <person name="Lenoble P."/>
            <person name="Dupuy C."/>
            <person name="Gundersen-Rindal D."/>
            <person name="Herniou E.A.Drezen.J.M."/>
        </authorList>
    </citation>
    <scope>NUCLEOTIDE SEQUENCE</scope>
</reference>
<dbReference type="AlphaFoldDB" id="S6D2X8"/>
<accession>S6D2X8</accession>
<dbReference type="EMBL" id="HF586473">
    <property type="protein sequence ID" value="CCQ71199.1"/>
    <property type="molecule type" value="Genomic_DNA"/>
</dbReference>
<reference evidence="1" key="2">
    <citation type="submission" date="2021-04" db="EMBL/GenBank/DDBJ databases">
        <authorList>
            <person name="Chebbi M.A.C M."/>
        </authorList>
    </citation>
    <scope>NUCLEOTIDE SEQUENCE</scope>
</reference>
<keyword evidence="3" id="KW-1185">Reference proteome</keyword>
<gene>
    <name evidence="2" type="primary">CcBV_3.1b</name>
    <name evidence="1" type="ORF">HICCMSTLAB_LOCUS6145</name>
</gene>
<evidence type="ECO:0000313" key="3">
    <source>
        <dbReference type="Proteomes" id="UP000786811"/>
    </source>
</evidence>
<dbReference type="EMBL" id="CAJNRD030001120">
    <property type="protein sequence ID" value="CAG5092452.1"/>
    <property type="molecule type" value="Genomic_DNA"/>
</dbReference>
<evidence type="ECO:0000313" key="2">
    <source>
        <dbReference type="EMBL" id="CCQ71199.1"/>
    </source>
</evidence>
<dbReference type="Proteomes" id="UP000786811">
    <property type="component" value="Unassembled WGS sequence"/>
</dbReference>
<proteinExistence type="predicted"/>